<reference evidence="2 3" key="1">
    <citation type="journal article" date="2012" name="J. Bacteriol.">
        <title>Genome sequence of cold-adapted Pseudomonas mandelii strain JR-1.</title>
        <authorList>
            <person name="Jang S.H."/>
            <person name="Kim J."/>
            <person name="Kim J."/>
            <person name="Hong S."/>
            <person name="Lee C."/>
        </authorList>
    </citation>
    <scope>NUCLEOTIDE SEQUENCE [LARGE SCALE GENOMIC DNA]</scope>
    <source>
        <strain evidence="2 3">JR-1</strain>
    </source>
</reference>
<dbReference type="EMBL" id="CP005960">
    <property type="protein sequence ID" value="AHZ67881.1"/>
    <property type="molecule type" value="Genomic_DNA"/>
</dbReference>
<feature type="domain" description="N-acetyltransferase" evidence="1">
    <location>
        <begin position="18"/>
        <end position="165"/>
    </location>
</feature>
<evidence type="ECO:0000313" key="3">
    <source>
        <dbReference type="Proteomes" id="UP000026913"/>
    </source>
</evidence>
<name>A0A024E5I2_9PSED</name>
<dbReference type="AlphaFoldDB" id="A0A024E5I2"/>
<evidence type="ECO:0000313" key="2">
    <source>
        <dbReference type="EMBL" id="AHZ67881.1"/>
    </source>
</evidence>
<dbReference type="Pfam" id="PF00583">
    <property type="entry name" value="Acetyltransf_1"/>
    <property type="match status" value="1"/>
</dbReference>
<dbReference type="Gene3D" id="3.40.630.30">
    <property type="match status" value="1"/>
</dbReference>
<dbReference type="SUPFAM" id="SSF55729">
    <property type="entry name" value="Acyl-CoA N-acyltransferases (Nat)"/>
    <property type="match status" value="1"/>
</dbReference>
<dbReference type="GO" id="GO:0016747">
    <property type="term" value="F:acyltransferase activity, transferring groups other than amino-acyl groups"/>
    <property type="evidence" value="ECO:0007669"/>
    <property type="project" value="InterPro"/>
</dbReference>
<dbReference type="CDD" id="cd04301">
    <property type="entry name" value="NAT_SF"/>
    <property type="match status" value="1"/>
</dbReference>
<dbReference type="InterPro" id="IPR000182">
    <property type="entry name" value="GNAT_dom"/>
</dbReference>
<sequence>MPSIELHAAHRDELETIENLMQFYMHDFSEFLPLKLGEHGFFDIRSNQDYWRKPGTQPFLIKVDGELAGFVTVDDDTHIDGAEHNIGYLFVSRRFRGQGVAKFVVSTLLSRFPGQWQIFHIDANLPARHFWAKVMPEIAGDEFTLHQRSVDGYPCTFYRFQHLLPSS</sequence>
<dbReference type="PROSITE" id="PS51186">
    <property type="entry name" value="GNAT"/>
    <property type="match status" value="1"/>
</dbReference>
<accession>A0A024E5I2</accession>
<dbReference type="InterPro" id="IPR016181">
    <property type="entry name" value="Acyl_CoA_acyltransferase"/>
</dbReference>
<dbReference type="HOGENOM" id="CLU_112329_1_0_6"/>
<dbReference type="OrthoDB" id="8479334at2"/>
<keyword evidence="2" id="KW-0808">Transferase</keyword>
<evidence type="ECO:0000259" key="1">
    <source>
        <dbReference type="PROSITE" id="PS51186"/>
    </source>
</evidence>
<protein>
    <submittedName>
        <fullName evidence="2">GCN5-related N-acetyltransferase</fullName>
    </submittedName>
</protein>
<dbReference type="KEGG" id="pman:OU5_0802"/>
<gene>
    <name evidence="2" type="ORF">OU5_0802</name>
</gene>
<proteinExistence type="predicted"/>
<organism evidence="2 3">
    <name type="scientific">Pseudomonas mandelii JR-1</name>
    <dbReference type="NCBI Taxonomy" id="1147786"/>
    <lineage>
        <taxon>Bacteria</taxon>
        <taxon>Pseudomonadati</taxon>
        <taxon>Pseudomonadota</taxon>
        <taxon>Gammaproteobacteria</taxon>
        <taxon>Pseudomonadales</taxon>
        <taxon>Pseudomonadaceae</taxon>
        <taxon>Pseudomonas</taxon>
    </lineage>
</organism>
<dbReference type="RefSeq" id="WP_010459564.1">
    <property type="nucleotide sequence ID" value="NZ_CP005960.1"/>
</dbReference>
<dbReference type="Proteomes" id="UP000026913">
    <property type="component" value="Chromosome"/>
</dbReference>